<sequence>MDEIEFQLLKRIAGGESQTLDFKFAVNDSRKIARSISAFANTDGGSLLIGVKDNGRLAGIRSEEEIYMAEAAATMHCIPEVHFDSILYQIQKKEILEIIIPVNENVLTLAPDEKGNHVAYLRHRDANYVAGSIYERVWNMRHNGRNTHLRMDEFHKAVLELMELKGPVSLDQVVALLGLKPRFAASVIERLILISAADFCLTENGMHYCLKENL</sequence>
<accession>A0A644Y2M8</accession>
<evidence type="ECO:0000259" key="1">
    <source>
        <dbReference type="Pfam" id="PF04326"/>
    </source>
</evidence>
<dbReference type="AlphaFoldDB" id="A0A644Y2M8"/>
<feature type="domain" description="Schlafen AlbA-2" evidence="1">
    <location>
        <begin position="16"/>
        <end position="127"/>
    </location>
</feature>
<evidence type="ECO:0000313" key="2">
    <source>
        <dbReference type="EMBL" id="MPM22407.1"/>
    </source>
</evidence>
<reference evidence="2" key="1">
    <citation type="submission" date="2019-08" db="EMBL/GenBank/DDBJ databases">
        <authorList>
            <person name="Kucharzyk K."/>
            <person name="Murdoch R.W."/>
            <person name="Higgins S."/>
            <person name="Loffler F."/>
        </authorList>
    </citation>
    <scope>NUCLEOTIDE SEQUENCE</scope>
</reference>
<dbReference type="Pfam" id="PF04326">
    <property type="entry name" value="SLFN_AlbA_2"/>
    <property type="match status" value="1"/>
</dbReference>
<dbReference type="Gene3D" id="3.30.950.30">
    <property type="entry name" value="Schlafen, AAA domain"/>
    <property type="match status" value="1"/>
</dbReference>
<comment type="caution">
    <text evidence="2">The sequence shown here is derived from an EMBL/GenBank/DDBJ whole genome shotgun (WGS) entry which is preliminary data.</text>
</comment>
<dbReference type="EMBL" id="VSSQ01003805">
    <property type="protein sequence ID" value="MPM22407.1"/>
    <property type="molecule type" value="Genomic_DNA"/>
</dbReference>
<protein>
    <recommendedName>
        <fullName evidence="1">Schlafen AlbA-2 domain-containing protein</fullName>
    </recommendedName>
</protein>
<organism evidence="2">
    <name type="scientific">bioreactor metagenome</name>
    <dbReference type="NCBI Taxonomy" id="1076179"/>
    <lineage>
        <taxon>unclassified sequences</taxon>
        <taxon>metagenomes</taxon>
        <taxon>ecological metagenomes</taxon>
    </lineage>
</organism>
<dbReference type="InterPro" id="IPR007421">
    <property type="entry name" value="Schlafen_AlbA_2_dom"/>
</dbReference>
<proteinExistence type="predicted"/>
<dbReference type="PANTHER" id="PTHR30595:SF6">
    <property type="entry name" value="SCHLAFEN ALBA-2 DOMAIN-CONTAINING PROTEIN"/>
    <property type="match status" value="1"/>
</dbReference>
<dbReference type="PANTHER" id="PTHR30595">
    <property type="entry name" value="GLPR-RELATED TRANSCRIPTIONAL REPRESSOR"/>
    <property type="match status" value="1"/>
</dbReference>
<gene>
    <name evidence="2" type="ORF">SDC9_68862</name>
</gene>
<name>A0A644Y2M8_9ZZZZ</name>
<dbReference type="InterPro" id="IPR038461">
    <property type="entry name" value="Schlafen_AlbA_2_dom_sf"/>
</dbReference>